<dbReference type="EMBL" id="MEUG01000001">
    <property type="protein sequence ID" value="OGC27575.1"/>
    <property type="molecule type" value="Genomic_DNA"/>
</dbReference>
<name>A0A1F4T466_UNCSA</name>
<gene>
    <name evidence="1" type="ORF">A3K49_00940</name>
</gene>
<evidence type="ECO:0000313" key="1">
    <source>
        <dbReference type="EMBL" id="OGC27575.1"/>
    </source>
</evidence>
<dbReference type="Proteomes" id="UP000178602">
    <property type="component" value="Unassembled WGS sequence"/>
</dbReference>
<reference evidence="1 2" key="1">
    <citation type="journal article" date="2016" name="Nat. Commun.">
        <title>Thousands of microbial genomes shed light on interconnected biogeochemical processes in an aquifer system.</title>
        <authorList>
            <person name="Anantharaman K."/>
            <person name="Brown C.T."/>
            <person name="Hug L.A."/>
            <person name="Sharon I."/>
            <person name="Castelle C.J."/>
            <person name="Probst A.J."/>
            <person name="Thomas B.C."/>
            <person name="Singh A."/>
            <person name="Wilkins M.J."/>
            <person name="Karaoz U."/>
            <person name="Brodie E.L."/>
            <person name="Williams K.H."/>
            <person name="Hubbard S.S."/>
            <person name="Banfield J.F."/>
        </authorList>
    </citation>
    <scope>NUCLEOTIDE SEQUENCE [LARGE SCALE GENOMIC DNA]</scope>
</reference>
<accession>A0A1F4T466</accession>
<comment type="caution">
    <text evidence="1">The sequence shown here is derived from an EMBL/GenBank/DDBJ whole genome shotgun (WGS) entry which is preliminary data.</text>
</comment>
<dbReference type="AlphaFoldDB" id="A0A1F4T466"/>
<evidence type="ECO:0000313" key="2">
    <source>
        <dbReference type="Proteomes" id="UP000178602"/>
    </source>
</evidence>
<protein>
    <submittedName>
        <fullName evidence="1">Uncharacterized protein</fullName>
    </submittedName>
</protein>
<proteinExistence type="predicted"/>
<organism evidence="1 2">
    <name type="scientific">candidate division WOR-1 bacterium RIFOXYC12_FULL_54_18</name>
    <dbReference type="NCBI Taxonomy" id="1802584"/>
    <lineage>
        <taxon>Bacteria</taxon>
        <taxon>Bacillati</taxon>
        <taxon>Saganbacteria</taxon>
    </lineage>
</organism>
<sequence>MSYAGAVDNLGDAIDNVQTTLGEQIDSLASNIDNLSDAAKAGDVAKGGVTDGGIIKLQYAINKLTGAAEHGTSIFTKAEANTKRIQQMAIQ</sequence>